<dbReference type="EMBL" id="FNTJ01000002">
    <property type="protein sequence ID" value="SEC74845.1"/>
    <property type="molecule type" value="Genomic_DNA"/>
</dbReference>
<evidence type="ECO:0008006" key="3">
    <source>
        <dbReference type="Google" id="ProtNLM"/>
    </source>
</evidence>
<evidence type="ECO:0000313" key="2">
    <source>
        <dbReference type="Proteomes" id="UP000198982"/>
    </source>
</evidence>
<evidence type="ECO:0000313" key="1">
    <source>
        <dbReference type="EMBL" id="SEC74845.1"/>
    </source>
</evidence>
<dbReference type="SUPFAM" id="SSF51197">
    <property type="entry name" value="Clavaminate synthase-like"/>
    <property type="match status" value="1"/>
</dbReference>
<protein>
    <recommendedName>
        <fullName evidence="3">Phytanoyl-CoA dioxygenase (PhyH)</fullName>
    </recommendedName>
</protein>
<accession>A0A1H4V1M4</accession>
<dbReference type="Gene3D" id="2.60.120.620">
    <property type="entry name" value="q2cbj1_9rhob like domain"/>
    <property type="match status" value="1"/>
</dbReference>
<organism evidence="1 2">
    <name type="scientific">Pseudomonas saponiphila</name>
    <dbReference type="NCBI Taxonomy" id="556534"/>
    <lineage>
        <taxon>Bacteria</taxon>
        <taxon>Pseudomonadati</taxon>
        <taxon>Pseudomonadota</taxon>
        <taxon>Gammaproteobacteria</taxon>
        <taxon>Pseudomonadales</taxon>
        <taxon>Pseudomonadaceae</taxon>
        <taxon>Pseudomonas</taxon>
    </lineage>
</organism>
<proteinExistence type="predicted"/>
<reference evidence="2" key="1">
    <citation type="submission" date="2016-10" db="EMBL/GenBank/DDBJ databases">
        <authorList>
            <person name="Varghese N."/>
            <person name="Submissions S."/>
        </authorList>
    </citation>
    <scope>NUCLEOTIDE SEQUENCE [LARGE SCALE GENOMIC DNA]</scope>
    <source>
        <strain evidence="2">DSM 9751</strain>
    </source>
</reference>
<name>A0A1H4V1M4_9PSED</name>
<dbReference type="AlphaFoldDB" id="A0A1H4V1M4"/>
<keyword evidence="2" id="KW-1185">Reference proteome</keyword>
<gene>
    <name evidence="1" type="ORF">SAMN05216178_4715</name>
</gene>
<sequence>MRTFELPPATVEAFQRDGAVCIRQLFSADEVALLEQGIEHNLAQPSERAADFGAP</sequence>
<dbReference type="Proteomes" id="UP000198982">
    <property type="component" value="Unassembled WGS sequence"/>
</dbReference>
<dbReference type="RefSeq" id="WP_244168949.1">
    <property type="nucleotide sequence ID" value="NZ_FNTJ01000002.1"/>
</dbReference>